<keyword evidence="2" id="KW-0732">Signal</keyword>
<keyword evidence="4" id="KW-1185">Reference proteome</keyword>
<feature type="compositionally biased region" description="Basic and acidic residues" evidence="1">
    <location>
        <begin position="88"/>
        <end position="104"/>
    </location>
</feature>
<gene>
    <name evidence="3" type="ORF">E2562_011740</name>
</gene>
<protein>
    <recommendedName>
        <fullName evidence="5">Secreted protein</fullName>
    </recommendedName>
</protein>
<feature type="signal peptide" evidence="2">
    <location>
        <begin position="1"/>
        <end position="23"/>
    </location>
</feature>
<accession>A0A6G1DHQ7</accession>
<proteinExistence type="predicted"/>
<feature type="region of interest" description="Disordered" evidence="1">
    <location>
        <begin position="85"/>
        <end position="104"/>
    </location>
</feature>
<sequence length="104" mass="10860">MGVGWICAAHCLGLPILARLGFAGPFSVSRVGGGGRRESEAAARRGGPGLWRGGAPAVFNFGEVAAEVLFDVEVTAVHSVRPGGALIADERQPEARNRRHSDAR</sequence>
<evidence type="ECO:0000313" key="4">
    <source>
        <dbReference type="Proteomes" id="UP000479710"/>
    </source>
</evidence>
<evidence type="ECO:0000256" key="2">
    <source>
        <dbReference type="SAM" id="SignalP"/>
    </source>
</evidence>
<evidence type="ECO:0000313" key="3">
    <source>
        <dbReference type="EMBL" id="KAF0911744.1"/>
    </source>
</evidence>
<dbReference type="EMBL" id="SPHZ02000006">
    <property type="protein sequence ID" value="KAF0911744.1"/>
    <property type="molecule type" value="Genomic_DNA"/>
</dbReference>
<organism evidence="3 4">
    <name type="scientific">Oryza meyeriana var. granulata</name>
    <dbReference type="NCBI Taxonomy" id="110450"/>
    <lineage>
        <taxon>Eukaryota</taxon>
        <taxon>Viridiplantae</taxon>
        <taxon>Streptophyta</taxon>
        <taxon>Embryophyta</taxon>
        <taxon>Tracheophyta</taxon>
        <taxon>Spermatophyta</taxon>
        <taxon>Magnoliopsida</taxon>
        <taxon>Liliopsida</taxon>
        <taxon>Poales</taxon>
        <taxon>Poaceae</taxon>
        <taxon>BOP clade</taxon>
        <taxon>Oryzoideae</taxon>
        <taxon>Oryzeae</taxon>
        <taxon>Oryzinae</taxon>
        <taxon>Oryza</taxon>
        <taxon>Oryza meyeriana</taxon>
    </lineage>
</organism>
<reference evidence="3 4" key="1">
    <citation type="submission" date="2019-11" db="EMBL/GenBank/DDBJ databases">
        <title>Whole genome sequence of Oryza granulata.</title>
        <authorList>
            <person name="Li W."/>
        </authorList>
    </citation>
    <scope>NUCLEOTIDE SEQUENCE [LARGE SCALE GENOMIC DNA]</scope>
    <source>
        <strain evidence="4">cv. Menghai</strain>
        <tissue evidence="3">Leaf</tissue>
    </source>
</reference>
<evidence type="ECO:0000256" key="1">
    <source>
        <dbReference type="SAM" id="MobiDB-lite"/>
    </source>
</evidence>
<dbReference type="Proteomes" id="UP000479710">
    <property type="component" value="Unassembled WGS sequence"/>
</dbReference>
<dbReference type="AlphaFoldDB" id="A0A6G1DHQ7"/>
<feature type="chain" id="PRO_5026180308" description="Secreted protein" evidence="2">
    <location>
        <begin position="24"/>
        <end position="104"/>
    </location>
</feature>
<name>A0A6G1DHQ7_9ORYZ</name>
<evidence type="ECO:0008006" key="5">
    <source>
        <dbReference type="Google" id="ProtNLM"/>
    </source>
</evidence>
<comment type="caution">
    <text evidence="3">The sequence shown here is derived from an EMBL/GenBank/DDBJ whole genome shotgun (WGS) entry which is preliminary data.</text>
</comment>